<gene>
    <name evidence="2" type="ORF">Ahu01nite_059310</name>
</gene>
<evidence type="ECO:0000313" key="2">
    <source>
        <dbReference type="EMBL" id="GIE22829.1"/>
    </source>
</evidence>
<keyword evidence="3" id="KW-1185">Reference proteome</keyword>
<keyword evidence="1" id="KW-1133">Transmembrane helix</keyword>
<feature type="transmembrane region" description="Helical" evidence="1">
    <location>
        <begin position="97"/>
        <end position="115"/>
    </location>
</feature>
<reference evidence="2 3" key="1">
    <citation type="submission" date="2021-01" db="EMBL/GenBank/DDBJ databases">
        <title>Whole genome shotgun sequence of Actinoplanes humidus NBRC 14915.</title>
        <authorList>
            <person name="Komaki H."/>
            <person name="Tamura T."/>
        </authorList>
    </citation>
    <scope>NUCLEOTIDE SEQUENCE [LARGE SCALE GENOMIC DNA]</scope>
    <source>
        <strain evidence="2 3">NBRC 14915</strain>
    </source>
</reference>
<dbReference type="EMBL" id="BOMN01000086">
    <property type="protein sequence ID" value="GIE22829.1"/>
    <property type="molecule type" value="Genomic_DNA"/>
</dbReference>
<accession>A0ABQ3ZW75</accession>
<comment type="caution">
    <text evidence="2">The sequence shown here is derived from an EMBL/GenBank/DDBJ whole genome shotgun (WGS) entry which is preliminary data.</text>
</comment>
<evidence type="ECO:0000256" key="1">
    <source>
        <dbReference type="SAM" id="Phobius"/>
    </source>
</evidence>
<name>A0ABQ3ZW75_9ACTN</name>
<keyword evidence="1" id="KW-0472">Membrane</keyword>
<dbReference type="Proteomes" id="UP000603200">
    <property type="component" value="Unassembled WGS sequence"/>
</dbReference>
<organism evidence="2 3">
    <name type="scientific">Winogradskya humida</name>
    <dbReference type="NCBI Taxonomy" id="113566"/>
    <lineage>
        <taxon>Bacteria</taxon>
        <taxon>Bacillati</taxon>
        <taxon>Actinomycetota</taxon>
        <taxon>Actinomycetes</taxon>
        <taxon>Micromonosporales</taxon>
        <taxon>Micromonosporaceae</taxon>
        <taxon>Winogradskya</taxon>
    </lineage>
</organism>
<evidence type="ECO:0000313" key="3">
    <source>
        <dbReference type="Proteomes" id="UP000603200"/>
    </source>
</evidence>
<feature type="transmembrane region" description="Helical" evidence="1">
    <location>
        <begin position="70"/>
        <end position="91"/>
    </location>
</feature>
<feature type="transmembrane region" description="Helical" evidence="1">
    <location>
        <begin position="44"/>
        <end position="63"/>
    </location>
</feature>
<feature type="transmembrane region" description="Helical" evidence="1">
    <location>
        <begin position="7"/>
        <end position="29"/>
    </location>
</feature>
<sequence>MLVLNGISALASAYFGIVALVAPGALPGINDGVTDTAKFFADMYAVRALPIAAVLLWLVACGWRQHRPGLIPVLLVAGISQFGDATIGIAAGTASMIVGAAFATIVHLGSAWWLGRPAAPR</sequence>
<protein>
    <submittedName>
        <fullName evidence="2">Uncharacterized protein</fullName>
    </submittedName>
</protein>
<keyword evidence="1" id="KW-0812">Transmembrane</keyword>
<proteinExistence type="predicted"/>